<feature type="region of interest" description="Disordered" evidence="1">
    <location>
        <begin position="569"/>
        <end position="612"/>
    </location>
</feature>
<dbReference type="InterPro" id="IPR045338">
    <property type="entry name" value="DUF6535"/>
</dbReference>
<accession>A0ABR3F014</accession>
<feature type="compositionally biased region" description="Acidic residues" evidence="1">
    <location>
        <begin position="574"/>
        <end position="591"/>
    </location>
</feature>
<proteinExistence type="predicted"/>
<keyword evidence="5" id="KW-1185">Reference proteome</keyword>
<reference evidence="4 5" key="1">
    <citation type="submission" date="2024-02" db="EMBL/GenBank/DDBJ databases">
        <title>A draft genome for the cacao thread blight pathogen Marasmius crinis-equi.</title>
        <authorList>
            <person name="Cohen S.P."/>
            <person name="Baruah I.K."/>
            <person name="Amoako-Attah I."/>
            <person name="Bukari Y."/>
            <person name="Meinhardt L.W."/>
            <person name="Bailey B.A."/>
        </authorList>
    </citation>
    <scope>NUCLEOTIDE SEQUENCE [LARGE SCALE GENOMIC DNA]</scope>
    <source>
        <strain evidence="4 5">GH-76</strain>
    </source>
</reference>
<feature type="transmembrane region" description="Helical" evidence="2">
    <location>
        <begin position="110"/>
        <end position="133"/>
    </location>
</feature>
<feature type="domain" description="DUF6535" evidence="3">
    <location>
        <begin position="21"/>
        <end position="197"/>
    </location>
</feature>
<name>A0ABR3F014_9AGAR</name>
<feature type="transmembrane region" description="Helical" evidence="2">
    <location>
        <begin position="45"/>
        <end position="62"/>
    </location>
</feature>
<feature type="transmembrane region" description="Helical" evidence="2">
    <location>
        <begin position="167"/>
        <end position="189"/>
    </location>
</feature>
<feature type="non-terminal residue" evidence="4">
    <location>
        <position position="1"/>
    </location>
</feature>
<evidence type="ECO:0000259" key="3">
    <source>
        <dbReference type="Pfam" id="PF20153"/>
    </source>
</evidence>
<dbReference type="Proteomes" id="UP001465976">
    <property type="component" value="Unassembled WGS sequence"/>
</dbReference>
<keyword evidence="2" id="KW-0812">Transmembrane</keyword>
<keyword evidence="2" id="KW-1133">Transmembrane helix</keyword>
<evidence type="ECO:0000256" key="1">
    <source>
        <dbReference type="SAM" id="MobiDB-lite"/>
    </source>
</evidence>
<dbReference type="Pfam" id="PF20153">
    <property type="entry name" value="DUF6535"/>
    <property type="match status" value="1"/>
</dbReference>
<evidence type="ECO:0000256" key="2">
    <source>
        <dbReference type="SAM" id="Phobius"/>
    </source>
</evidence>
<protein>
    <recommendedName>
        <fullName evidence="3">DUF6535 domain-containing protein</fullName>
    </recommendedName>
</protein>
<evidence type="ECO:0000313" key="5">
    <source>
        <dbReference type="Proteomes" id="UP001465976"/>
    </source>
</evidence>
<evidence type="ECO:0000313" key="4">
    <source>
        <dbReference type="EMBL" id="KAL0568531.1"/>
    </source>
</evidence>
<sequence length="612" mass="70350">PDAYKPETPYLYHLPQSGDCWKECLKKVDQYDADRCKGWREDIDTLLVFAGLFSAVVTAFTVESYQWLDTDPEDATAEILIHIVNNLNTGLNASLPETIPTEFAPPASSIRINVCWFLSLTISLTAVIIGILCKQWIREHRRNPAKHASHRDTLLLRQMRYQSLQQWGVSGIAHTLPLLLESALVLFFLGVLDLLWSLNTVVAIFVTVQVGLAILFILATTVLPTLSFTVWKMKVPCAYKSPQAWLFYQFVDIILPKRWPGFGSGVNPFFRGLSDWFGVDTTHRSYVVRDVDDSLVESAMDWMNEAFGASREMSLYIYRCLEDYSTYRSSYLPRALRSPSDLHKYNLLTRYHGWYWWDDNTRKHLLELLLRAVNDPEAREEDITNALDRIGRVAMEFSFATRGDKTALALDADPEMFKNLGEDLLLNVFSSLNKFCHSDRASPTHFLACYSILNRYWLRMKQEWPNRWPDWHQPVSFISDLEHWLSSTPEDNRYRIPRVLKCVWLLNSIVLEPPLVFERRAVLRFAMMLDGRIEGWGIARVLVERLGESGGLRTMLWSDAYRNLRRMSYRGKEEEEGGGDGEEDGDGEQGGEQDLSGRDVVESLPEVAHVPS</sequence>
<keyword evidence="2" id="KW-0472">Membrane</keyword>
<organism evidence="4 5">
    <name type="scientific">Marasmius crinis-equi</name>
    <dbReference type="NCBI Taxonomy" id="585013"/>
    <lineage>
        <taxon>Eukaryota</taxon>
        <taxon>Fungi</taxon>
        <taxon>Dikarya</taxon>
        <taxon>Basidiomycota</taxon>
        <taxon>Agaricomycotina</taxon>
        <taxon>Agaricomycetes</taxon>
        <taxon>Agaricomycetidae</taxon>
        <taxon>Agaricales</taxon>
        <taxon>Marasmiineae</taxon>
        <taxon>Marasmiaceae</taxon>
        <taxon>Marasmius</taxon>
    </lineage>
</organism>
<dbReference type="EMBL" id="JBAHYK010001317">
    <property type="protein sequence ID" value="KAL0568531.1"/>
    <property type="molecule type" value="Genomic_DNA"/>
</dbReference>
<gene>
    <name evidence="4" type="ORF">V5O48_013459</name>
</gene>
<comment type="caution">
    <text evidence="4">The sequence shown here is derived from an EMBL/GenBank/DDBJ whole genome shotgun (WGS) entry which is preliminary data.</text>
</comment>
<feature type="transmembrane region" description="Helical" evidence="2">
    <location>
        <begin position="201"/>
        <end position="223"/>
    </location>
</feature>